<keyword evidence="1" id="KW-0472">Membrane</keyword>
<evidence type="ECO:0000313" key="2">
    <source>
        <dbReference type="EMBL" id="CAG9801857.1"/>
    </source>
</evidence>
<feature type="transmembrane region" description="Helical" evidence="1">
    <location>
        <begin position="26"/>
        <end position="49"/>
    </location>
</feature>
<evidence type="ECO:0000256" key="1">
    <source>
        <dbReference type="SAM" id="Phobius"/>
    </source>
</evidence>
<keyword evidence="1" id="KW-0812">Transmembrane</keyword>
<keyword evidence="3" id="KW-1185">Reference proteome</keyword>
<reference evidence="2" key="1">
    <citation type="submission" date="2022-01" db="EMBL/GenBank/DDBJ databases">
        <authorList>
            <person name="King R."/>
        </authorList>
    </citation>
    <scope>NUCLEOTIDE SEQUENCE</scope>
</reference>
<dbReference type="EMBL" id="OU895878">
    <property type="protein sequence ID" value="CAG9801857.1"/>
    <property type="molecule type" value="Genomic_DNA"/>
</dbReference>
<proteinExistence type="predicted"/>
<keyword evidence="1" id="KW-1133">Transmembrane helix</keyword>
<dbReference type="AlphaFoldDB" id="A0A9N9RRV5"/>
<reference evidence="2" key="2">
    <citation type="submission" date="2022-10" db="EMBL/GenBank/DDBJ databases">
        <authorList>
            <consortium name="ENA_rothamsted_submissions"/>
            <consortium name="culmorum"/>
            <person name="King R."/>
        </authorList>
    </citation>
    <scope>NUCLEOTIDE SEQUENCE</scope>
</reference>
<gene>
    <name evidence="2" type="ORF">CHIRRI_LOCUS4777</name>
</gene>
<organism evidence="2 3">
    <name type="scientific">Chironomus riparius</name>
    <dbReference type="NCBI Taxonomy" id="315576"/>
    <lineage>
        <taxon>Eukaryota</taxon>
        <taxon>Metazoa</taxon>
        <taxon>Ecdysozoa</taxon>
        <taxon>Arthropoda</taxon>
        <taxon>Hexapoda</taxon>
        <taxon>Insecta</taxon>
        <taxon>Pterygota</taxon>
        <taxon>Neoptera</taxon>
        <taxon>Endopterygota</taxon>
        <taxon>Diptera</taxon>
        <taxon>Nematocera</taxon>
        <taxon>Chironomoidea</taxon>
        <taxon>Chironomidae</taxon>
        <taxon>Chironominae</taxon>
        <taxon>Chironomus</taxon>
    </lineage>
</organism>
<dbReference type="Proteomes" id="UP001153620">
    <property type="component" value="Chromosome 2"/>
</dbReference>
<accession>A0A9N9RRV5</accession>
<dbReference type="OrthoDB" id="10452284at2759"/>
<protein>
    <submittedName>
        <fullName evidence="2">Uncharacterized protein</fullName>
    </submittedName>
</protein>
<sequence length="153" mass="17196">MENQQKVTENYLYHTVSIDGRSHGEMLLVAIGSGATLAVIILIILISLIKHKKKFKDEDNKIIESASGDIIFTTSSSNLHSPALQKSNLMFKYFGRSLSSFDVDKPYPKSDSVAINIELDHDQLQIYRKHVLTPLDVFDANSLKNKYIQTIAV</sequence>
<evidence type="ECO:0000313" key="3">
    <source>
        <dbReference type="Proteomes" id="UP001153620"/>
    </source>
</evidence>
<name>A0A9N9RRV5_9DIPT</name>